<protein>
    <recommendedName>
        <fullName evidence="3">HigA protein (Antitoxin to HigB)</fullName>
    </recommendedName>
</protein>
<dbReference type="eggNOG" id="ENOG5032YD5">
    <property type="taxonomic scope" value="Bacteria"/>
</dbReference>
<name>K9YW77_DACS8</name>
<proteinExistence type="predicted"/>
<sequence length="74" mass="8691">MNTLTLENVIEYIEDLSIEEQEELFDLIKKRRIERRRSEIAENAKKTFEAVEQGTAVRGNIEDLKSYLSADEEE</sequence>
<evidence type="ECO:0000313" key="1">
    <source>
        <dbReference type="EMBL" id="AFZ50600.1"/>
    </source>
</evidence>
<dbReference type="EMBL" id="CP003944">
    <property type="protein sequence ID" value="AFZ50600.1"/>
    <property type="molecule type" value="Genomic_DNA"/>
</dbReference>
<dbReference type="KEGG" id="dsl:Dacsa_1950"/>
<accession>K9YW77</accession>
<dbReference type="HOGENOM" id="CLU_176027_0_1_3"/>
<dbReference type="Proteomes" id="UP000010482">
    <property type="component" value="Chromosome"/>
</dbReference>
<evidence type="ECO:0000313" key="2">
    <source>
        <dbReference type="Proteomes" id="UP000010482"/>
    </source>
</evidence>
<dbReference type="AlphaFoldDB" id="K9YW77"/>
<dbReference type="OrthoDB" id="466771at2"/>
<dbReference type="RefSeq" id="WP_015229596.1">
    <property type="nucleotide sequence ID" value="NC_019780.1"/>
</dbReference>
<organism evidence="1 2">
    <name type="scientific">Dactylococcopsis salina (strain PCC 8305)</name>
    <name type="common">Myxobactron salinum</name>
    <dbReference type="NCBI Taxonomy" id="13035"/>
    <lineage>
        <taxon>Bacteria</taxon>
        <taxon>Bacillati</taxon>
        <taxon>Cyanobacteriota</taxon>
        <taxon>Cyanophyceae</taxon>
        <taxon>Nodosilineales</taxon>
        <taxon>Cymatolegaceae</taxon>
        <taxon>Dactylococcopsis</taxon>
    </lineage>
</organism>
<gene>
    <name evidence="1" type="ORF">Dacsa_1950</name>
</gene>
<keyword evidence="2" id="KW-1185">Reference proteome</keyword>
<reference evidence="1" key="1">
    <citation type="submission" date="2012-04" db="EMBL/GenBank/DDBJ databases">
        <title>Finished genome of Dactylococcopsis salina PCC 8305.</title>
        <authorList>
            <consortium name="US DOE Joint Genome Institute"/>
            <person name="Gugger M."/>
            <person name="Coursin T."/>
            <person name="Rippka R."/>
            <person name="Tandeau De Marsac N."/>
            <person name="Huntemann M."/>
            <person name="Wei C.-L."/>
            <person name="Han J."/>
            <person name="Detter J.C."/>
            <person name="Han C."/>
            <person name="Tapia R."/>
            <person name="Daligault H."/>
            <person name="Chen A."/>
            <person name="Krypides N."/>
            <person name="Mavromatis K."/>
            <person name="Markowitz V."/>
            <person name="Szeto E."/>
            <person name="Ivanova N."/>
            <person name="Ovchinnikova G."/>
            <person name="Pagani I."/>
            <person name="Pati A."/>
            <person name="Goodwin L."/>
            <person name="Peters L."/>
            <person name="Pitluck S."/>
            <person name="Woyke T."/>
            <person name="Kerfeld C."/>
        </authorList>
    </citation>
    <scope>NUCLEOTIDE SEQUENCE [LARGE SCALE GENOMIC DNA]</scope>
    <source>
        <strain evidence="1">PCC 8305</strain>
    </source>
</reference>
<evidence type="ECO:0008006" key="3">
    <source>
        <dbReference type="Google" id="ProtNLM"/>
    </source>
</evidence>